<evidence type="ECO:0000256" key="6">
    <source>
        <dbReference type="ARBA" id="ARBA00022777"/>
    </source>
</evidence>
<dbReference type="EMBL" id="JBHUHT010000011">
    <property type="protein sequence ID" value="MFD2095991.1"/>
    <property type="molecule type" value="Genomic_DNA"/>
</dbReference>
<dbReference type="PRINTS" id="PR00344">
    <property type="entry name" value="BCTRLSENSOR"/>
</dbReference>
<keyword evidence="7" id="KW-0067">ATP-binding</keyword>
<feature type="transmembrane region" description="Helical" evidence="9">
    <location>
        <begin position="125"/>
        <end position="142"/>
    </location>
</feature>
<feature type="transmembrane region" description="Helical" evidence="9">
    <location>
        <begin position="33"/>
        <end position="51"/>
    </location>
</feature>
<evidence type="ECO:0000256" key="2">
    <source>
        <dbReference type="ARBA" id="ARBA00012438"/>
    </source>
</evidence>
<dbReference type="Gene3D" id="3.30.565.10">
    <property type="entry name" value="Histidine kinase-like ATPase, C-terminal domain"/>
    <property type="match status" value="1"/>
</dbReference>
<dbReference type="InterPro" id="IPR036890">
    <property type="entry name" value="HATPase_C_sf"/>
</dbReference>
<feature type="transmembrane region" description="Helical" evidence="9">
    <location>
        <begin position="63"/>
        <end position="83"/>
    </location>
</feature>
<dbReference type="GO" id="GO:0004673">
    <property type="term" value="F:protein histidine kinase activity"/>
    <property type="evidence" value="ECO:0007669"/>
    <property type="project" value="UniProtKB-EC"/>
</dbReference>
<keyword evidence="9" id="KW-1133">Transmembrane helix</keyword>
<evidence type="ECO:0000256" key="5">
    <source>
        <dbReference type="ARBA" id="ARBA00022741"/>
    </source>
</evidence>
<evidence type="ECO:0000256" key="4">
    <source>
        <dbReference type="ARBA" id="ARBA00022679"/>
    </source>
</evidence>
<keyword evidence="3" id="KW-0597">Phosphoprotein</keyword>
<keyword evidence="9" id="KW-0472">Membrane</keyword>
<proteinExistence type="predicted"/>
<evidence type="ECO:0000256" key="8">
    <source>
        <dbReference type="ARBA" id="ARBA00023012"/>
    </source>
</evidence>
<organism evidence="11 12">
    <name type="scientific">Corallincola platygyrae</name>
    <dbReference type="NCBI Taxonomy" id="1193278"/>
    <lineage>
        <taxon>Bacteria</taxon>
        <taxon>Pseudomonadati</taxon>
        <taxon>Pseudomonadota</taxon>
        <taxon>Gammaproteobacteria</taxon>
        <taxon>Alteromonadales</taxon>
        <taxon>Psychromonadaceae</taxon>
        <taxon>Corallincola</taxon>
    </lineage>
</organism>
<name>A0ABW4XKD0_9GAMM</name>
<protein>
    <recommendedName>
        <fullName evidence="2">histidine kinase</fullName>
        <ecNumber evidence="2">2.7.13.3</ecNumber>
    </recommendedName>
</protein>
<evidence type="ECO:0000256" key="7">
    <source>
        <dbReference type="ARBA" id="ARBA00022840"/>
    </source>
</evidence>
<dbReference type="RefSeq" id="WP_345340893.1">
    <property type="nucleotide sequence ID" value="NZ_BAABLI010000017.1"/>
</dbReference>
<dbReference type="InterPro" id="IPR004358">
    <property type="entry name" value="Sig_transdc_His_kin-like_C"/>
</dbReference>
<feature type="domain" description="Histidine kinase" evidence="10">
    <location>
        <begin position="504"/>
        <end position="707"/>
    </location>
</feature>
<dbReference type="InterPro" id="IPR014265">
    <property type="entry name" value="XrtA/PrsK"/>
</dbReference>
<evidence type="ECO:0000256" key="3">
    <source>
        <dbReference type="ARBA" id="ARBA00022553"/>
    </source>
</evidence>
<feature type="transmembrane region" description="Helical" evidence="9">
    <location>
        <begin position="148"/>
        <end position="170"/>
    </location>
</feature>
<gene>
    <name evidence="11" type="primary">prsK</name>
    <name evidence="11" type="ORF">ACFSJ3_08350</name>
</gene>
<feature type="transmembrane region" description="Helical" evidence="9">
    <location>
        <begin position="254"/>
        <end position="275"/>
    </location>
</feature>
<evidence type="ECO:0000256" key="9">
    <source>
        <dbReference type="SAM" id="Phobius"/>
    </source>
</evidence>
<dbReference type="InterPro" id="IPR003594">
    <property type="entry name" value="HATPase_dom"/>
</dbReference>
<sequence>MARFITATIEWWSGMMMVLYGGFPRMDMAQINLVSYLFAGLAFLLFFGLQLTTKRTGLPAKLLFATTLFHLVWAVLLGIGSLAEHPPYHLMLALDGARYIVSILLLASLLHSSETINVLIKRSKILRWFLPLSLLLIFSDLFMPELKFPPVTVLFSGHLSLAVVGLMAVEQVFRYGDNQQRWALKPLCLAYGAQFAFDFAMYAEATLFNHLDLIMWVGRGLVFALSVPFLLISSRRIKQLSLKIFVSRQVVFHSTLLFGAGIYLLLMAGAGYYIRYFGGEWGTLGQMLFFALALLLLASLFLSDSLRRQVQVFITKHFYANRYDYRIEWLKTNKKLAERGVDDCIYSTALDAMATVAKTSTGCLLRRQGQHLVEQAHTASLGNNATRDIAREVALAKPFCQETRWIIDLDEYQNHPGRYASLSIDVALLRQNGIEILVPMMEGEQLTGFFALGRAEGEPSINWEDRDLFNTVAHQLATFLSLHEASEALTESKQFDAFNRMSAFLLHDLKNIVAQLNLIVVNAVRHKNNPEFIDDSLDTLSNAVAKMQRLMTQLKQSTPTPESRKQVNLCSLLEEQVARHQQSQPKPILSCSEQISISLDGERFAAIIGNLIQNAQDATPDEGEVTVTMATRKGGVEILVNDTGCGMSREFINERLFKPFDTTKGNAGMGIGVYDARQFVQGCGGSLAVESEEGKGSCFTLSLPIHS</sequence>
<accession>A0ABW4XKD0</accession>
<dbReference type="Pfam" id="PF02518">
    <property type="entry name" value="HATPase_c"/>
    <property type="match status" value="1"/>
</dbReference>
<comment type="caution">
    <text evidence="11">The sequence shown here is derived from an EMBL/GenBank/DDBJ whole genome shotgun (WGS) entry which is preliminary data.</text>
</comment>
<dbReference type="Proteomes" id="UP001597380">
    <property type="component" value="Unassembled WGS sequence"/>
</dbReference>
<keyword evidence="9" id="KW-0812">Transmembrane</keyword>
<keyword evidence="6 11" id="KW-0418">Kinase</keyword>
<dbReference type="PROSITE" id="PS50109">
    <property type="entry name" value="HIS_KIN"/>
    <property type="match status" value="1"/>
</dbReference>
<dbReference type="NCBIfam" id="TIGR02916">
    <property type="entry name" value="PEP_his_kin"/>
    <property type="match status" value="1"/>
</dbReference>
<feature type="transmembrane region" description="Helical" evidence="9">
    <location>
        <begin position="281"/>
        <end position="302"/>
    </location>
</feature>
<dbReference type="EC" id="2.7.13.3" evidence="2"/>
<comment type="catalytic activity">
    <reaction evidence="1">
        <text>ATP + protein L-histidine = ADP + protein N-phospho-L-histidine.</text>
        <dbReference type="EC" id="2.7.13.3"/>
    </reaction>
</comment>
<dbReference type="PANTHER" id="PTHR43065">
    <property type="entry name" value="SENSOR HISTIDINE KINASE"/>
    <property type="match status" value="1"/>
</dbReference>
<keyword evidence="12" id="KW-1185">Reference proteome</keyword>
<dbReference type="InterPro" id="IPR029016">
    <property type="entry name" value="GAF-like_dom_sf"/>
</dbReference>
<keyword evidence="4 11" id="KW-0808">Transferase</keyword>
<dbReference type="PANTHER" id="PTHR43065:SF10">
    <property type="entry name" value="PEROXIDE STRESS-ACTIVATED HISTIDINE KINASE MAK3"/>
    <property type="match status" value="1"/>
</dbReference>
<evidence type="ECO:0000259" key="10">
    <source>
        <dbReference type="PROSITE" id="PS50109"/>
    </source>
</evidence>
<reference evidence="12" key="1">
    <citation type="journal article" date="2019" name="Int. J. Syst. Evol. Microbiol.">
        <title>The Global Catalogue of Microorganisms (GCM) 10K type strain sequencing project: providing services to taxonomists for standard genome sequencing and annotation.</title>
        <authorList>
            <consortium name="The Broad Institute Genomics Platform"/>
            <consortium name="The Broad Institute Genome Sequencing Center for Infectious Disease"/>
            <person name="Wu L."/>
            <person name="Ma J."/>
        </authorList>
    </citation>
    <scope>NUCLEOTIDE SEQUENCE [LARGE SCALE GENOMIC DNA]</scope>
    <source>
        <strain evidence="12">CGMCC 1.10992</strain>
    </source>
</reference>
<dbReference type="Gene3D" id="3.30.450.40">
    <property type="match status" value="1"/>
</dbReference>
<feature type="transmembrane region" description="Helical" evidence="9">
    <location>
        <begin position="182"/>
        <end position="201"/>
    </location>
</feature>
<evidence type="ECO:0000256" key="1">
    <source>
        <dbReference type="ARBA" id="ARBA00000085"/>
    </source>
</evidence>
<keyword evidence="5" id="KW-0547">Nucleotide-binding</keyword>
<feature type="transmembrane region" description="Helical" evidence="9">
    <location>
        <begin position="213"/>
        <end position="233"/>
    </location>
</feature>
<evidence type="ECO:0000313" key="12">
    <source>
        <dbReference type="Proteomes" id="UP001597380"/>
    </source>
</evidence>
<evidence type="ECO:0000313" key="11">
    <source>
        <dbReference type="EMBL" id="MFD2095991.1"/>
    </source>
</evidence>
<dbReference type="SUPFAM" id="SSF55874">
    <property type="entry name" value="ATPase domain of HSP90 chaperone/DNA topoisomerase II/histidine kinase"/>
    <property type="match status" value="1"/>
</dbReference>
<dbReference type="SUPFAM" id="SSF55781">
    <property type="entry name" value="GAF domain-like"/>
    <property type="match status" value="1"/>
</dbReference>
<dbReference type="InterPro" id="IPR005467">
    <property type="entry name" value="His_kinase_dom"/>
</dbReference>
<feature type="transmembrane region" description="Helical" evidence="9">
    <location>
        <begin position="89"/>
        <end position="113"/>
    </location>
</feature>
<keyword evidence="8" id="KW-0902">Two-component regulatory system</keyword>
<dbReference type="SMART" id="SM00387">
    <property type="entry name" value="HATPase_c"/>
    <property type="match status" value="1"/>
</dbReference>